<organism evidence="1 2">
    <name type="scientific">Sphaerisporangium melleum</name>
    <dbReference type="NCBI Taxonomy" id="321316"/>
    <lineage>
        <taxon>Bacteria</taxon>
        <taxon>Bacillati</taxon>
        <taxon>Actinomycetota</taxon>
        <taxon>Actinomycetes</taxon>
        <taxon>Streptosporangiales</taxon>
        <taxon>Streptosporangiaceae</taxon>
        <taxon>Sphaerisporangium</taxon>
    </lineage>
</organism>
<reference evidence="1" key="1">
    <citation type="journal article" date="2014" name="Int. J. Syst. Evol. Microbiol.">
        <title>Complete genome sequence of Corynebacterium casei LMG S-19264T (=DSM 44701T), isolated from a smear-ripened cheese.</title>
        <authorList>
            <consortium name="US DOE Joint Genome Institute (JGI-PGF)"/>
            <person name="Walter F."/>
            <person name="Albersmeier A."/>
            <person name="Kalinowski J."/>
            <person name="Ruckert C."/>
        </authorList>
    </citation>
    <scope>NUCLEOTIDE SEQUENCE</scope>
    <source>
        <strain evidence="1">JCM 13064</strain>
    </source>
</reference>
<gene>
    <name evidence="1" type="ORF">GCM10007964_18540</name>
</gene>
<keyword evidence="2" id="KW-1185">Reference proteome</keyword>
<protein>
    <submittedName>
        <fullName evidence="1">Uncharacterized protein</fullName>
    </submittedName>
</protein>
<accession>A0A917VGP6</accession>
<evidence type="ECO:0000313" key="2">
    <source>
        <dbReference type="Proteomes" id="UP000645217"/>
    </source>
</evidence>
<comment type="caution">
    <text evidence="1">The sequence shown here is derived from an EMBL/GenBank/DDBJ whole genome shotgun (WGS) entry which is preliminary data.</text>
</comment>
<sequence length="61" mass="6526">MTTAKCVVKAGDTDEVAALTARAVFYARCGALEDLAYAVETGLEAYLTKTLAALPWLYPAR</sequence>
<dbReference type="EMBL" id="BMNT01000008">
    <property type="protein sequence ID" value="GGK76036.1"/>
    <property type="molecule type" value="Genomic_DNA"/>
</dbReference>
<dbReference type="AlphaFoldDB" id="A0A917VGP6"/>
<dbReference type="RefSeq" id="WP_189162534.1">
    <property type="nucleotide sequence ID" value="NZ_BMNT01000008.1"/>
</dbReference>
<dbReference type="Proteomes" id="UP000645217">
    <property type="component" value="Unassembled WGS sequence"/>
</dbReference>
<name>A0A917VGP6_9ACTN</name>
<proteinExistence type="predicted"/>
<reference evidence="1" key="2">
    <citation type="submission" date="2020-09" db="EMBL/GenBank/DDBJ databases">
        <authorList>
            <person name="Sun Q."/>
            <person name="Ohkuma M."/>
        </authorList>
    </citation>
    <scope>NUCLEOTIDE SEQUENCE</scope>
    <source>
        <strain evidence="1">JCM 13064</strain>
    </source>
</reference>
<evidence type="ECO:0000313" key="1">
    <source>
        <dbReference type="EMBL" id="GGK76036.1"/>
    </source>
</evidence>